<reference evidence="2" key="1">
    <citation type="submission" date="2022-03" db="EMBL/GenBank/DDBJ databases">
        <authorList>
            <person name="Martin H S."/>
        </authorList>
    </citation>
    <scope>NUCLEOTIDE SEQUENCE</scope>
</reference>
<proteinExistence type="predicted"/>
<evidence type="ECO:0000313" key="2">
    <source>
        <dbReference type="EMBL" id="CAH2050616.1"/>
    </source>
</evidence>
<feature type="region of interest" description="Disordered" evidence="1">
    <location>
        <begin position="47"/>
        <end position="84"/>
    </location>
</feature>
<sequence length="84" mass="9676">MGDTTKGQPRRKKPLRPLGERGVRCGRNKSKLSANANYCAVRHENPERGRRLPDVRGRAESARRGFDPRQLRHIHRRPTINRVG</sequence>
<feature type="region of interest" description="Disordered" evidence="1">
    <location>
        <begin position="1"/>
        <end position="29"/>
    </location>
</feature>
<name>A0ABN8ICD6_9NEOP</name>
<feature type="non-terminal residue" evidence="2">
    <location>
        <position position="84"/>
    </location>
</feature>
<evidence type="ECO:0000313" key="3">
    <source>
        <dbReference type="Proteomes" id="UP000837857"/>
    </source>
</evidence>
<feature type="compositionally biased region" description="Basic residues" evidence="1">
    <location>
        <begin position="71"/>
        <end position="84"/>
    </location>
</feature>
<gene>
    <name evidence="2" type="ORF">IPOD504_LOCUS7565</name>
</gene>
<feature type="compositionally biased region" description="Basic and acidic residues" evidence="1">
    <location>
        <begin position="47"/>
        <end position="70"/>
    </location>
</feature>
<keyword evidence="3" id="KW-1185">Reference proteome</keyword>
<dbReference type="EMBL" id="OW152814">
    <property type="protein sequence ID" value="CAH2050616.1"/>
    <property type="molecule type" value="Genomic_DNA"/>
</dbReference>
<protein>
    <submittedName>
        <fullName evidence="2">Uncharacterized protein</fullName>
    </submittedName>
</protein>
<evidence type="ECO:0000256" key="1">
    <source>
        <dbReference type="SAM" id="MobiDB-lite"/>
    </source>
</evidence>
<organism evidence="2 3">
    <name type="scientific">Iphiclides podalirius</name>
    <name type="common">scarce swallowtail</name>
    <dbReference type="NCBI Taxonomy" id="110791"/>
    <lineage>
        <taxon>Eukaryota</taxon>
        <taxon>Metazoa</taxon>
        <taxon>Ecdysozoa</taxon>
        <taxon>Arthropoda</taxon>
        <taxon>Hexapoda</taxon>
        <taxon>Insecta</taxon>
        <taxon>Pterygota</taxon>
        <taxon>Neoptera</taxon>
        <taxon>Endopterygota</taxon>
        <taxon>Lepidoptera</taxon>
        <taxon>Glossata</taxon>
        <taxon>Ditrysia</taxon>
        <taxon>Papilionoidea</taxon>
        <taxon>Papilionidae</taxon>
        <taxon>Papilioninae</taxon>
        <taxon>Iphiclides</taxon>
    </lineage>
</organism>
<accession>A0ABN8ICD6</accession>
<dbReference type="Proteomes" id="UP000837857">
    <property type="component" value="Chromosome 2"/>
</dbReference>